<dbReference type="EMBL" id="MHKX01000005">
    <property type="protein sequence ID" value="OGY98620.1"/>
    <property type="molecule type" value="Genomic_DNA"/>
</dbReference>
<feature type="transmembrane region" description="Helical" evidence="1">
    <location>
        <begin position="30"/>
        <end position="46"/>
    </location>
</feature>
<dbReference type="Proteomes" id="UP000179059">
    <property type="component" value="Unassembled WGS sequence"/>
</dbReference>
<sequence>MKIAVRTAFAIVLSLEFLGPFALPDIATDFTWLGLIVTTIFSWGILEFFRASALLLGIAFVAVILDAAGALLELYSRIEPWDLWIHAVGGGVIATATLELLRRALKEGRLSVRDHKLFLTTAVYLATTTVGFLYEFWEYVVDKLQYGYPKSLVSAYDSVEDQVLNLLGATLVLAIYLVWQAKFKRPASQ</sequence>
<organism evidence="2 3">
    <name type="scientific">Candidatus Liptonbacteria bacterium RIFCSPHIGHO2_01_FULL_57_28</name>
    <dbReference type="NCBI Taxonomy" id="1798647"/>
    <lineage>
        <taxon>Bacteria</taxon>
        <taxon>Candidatus Liptoniibacteriota</taxon>
    </lineage>
</organism>
<proteinExistence type="predicted"/>
<protein>
    <recommendedName>
        <fullName evidence="4">DUF2238 domain-containing protein</fullName>
    </recommendedName>
</protein>
<evidence type="ECO:0000313" key="2">
    <source>
        <dbReference type="EMBL" id="OGY98620.1"/>
    </source>
</evidence>
<feature type="transmembrane region" description="Helical" evidence="1">
    <location>
        <begin position="162"/>
        <end position="179"/>
    </location>
</feature>
<dbReference type="AlphaFoldDB" id="A0A1G2CD80"/>
<gene>
    <name evidence="2" type="ORF">A2855_02100</name>
</gene>
<evidence type="ECO:0000256" key="1">
    <source>
        <dbReference type="SAM" id="Phobius"/>
    </source>
</evidence>
<feature type="transmembrane region" description="Helical" evidence="1">
    <location>
        <begin position="117"/>
        <end position="137"/>
    </location>
</feature>
<name>A0A1G2CD80_9BACT</name>
<keyword evidence="1" id="KW-0472">Membrane</keyword>
<accession>A0A1G2CD80</accession>
<reference evidence="2 3" key="1">
    <citation type="journal article" date="2016" name="Nat. Commun.">
        <title>Thousands of microbial genomes shed light on interconnected biogeochemical processes in an aquifer system.</title>
        <authorList>
            <person name="Anantharaman K."/>
            <person name="Brown C.T."/>
            <person name="Hug L.A."/>
            <person name="Sharon I."/>
            <person name="Castelle C.J."/>
            <person name="Probst A.J."/>
            <person name="Thomas B.C."/>
            <person name="Singh A."/>
            <person name="Wilkins M.J."/>
            <person name="Karaoz U."/>
            <person name="Brodie E.L."/>
            <person name="Williams K.H."/>
            <person name="Hubbard S.S."/>
            <person name="Banfield J.F."/>
        </authorList>
    </citation>
    <scope>NUCLEOTIDE SEQUENCE [LARGE SCALE GENOMIC DNA]</scope>
</reference>
<dbReference type="Pfam" id="PF09997">
    <property type="entry name" value="DUF2238"/>
    <property type="match status" value="1"/>
</dbReference>
<keyword evidence="1" id="KW-0812">Transmembrane</keyword>
<comment type="caution">
    <text evidence="2">The sequence shown here is derived from an EMBL/GenBank/DDBJ whole genome shotgun (WGS) entry which is preliminary data.</text>
</comment>
<dbReference type="InterPro" id="IPR014509">
    <property type="entry name" value="YjdF-like"/>
</dbReference>
<evidence type="ECO:0000313" key="3">
    <source>
        <dbReference type="Proteomes" id="UP000179059"/>
    </source>
</evidence>
<evidence type="ECO:0008006" key="4">
    <source>
        <dbReference type="Google" id="ProtNLM"/>
    </source>
</evidence>
<keyword evidence="1" id="KW-1133">Transmembrane helix</keyword>
<feature type="transmembrane region" description="Helical" evidence="1">
    <location>
        <begin position="84"/>
        <end position="105"/>
    </location>
</feature>
<feature type="transmembrane region" description="Helical" evidence="1">
    <location>
        <begin position="53"/>
        <end position="72"/>
    </location>
</feature>
<feature type="transmembrane region" description="Helical" evidence="1">
    <location>
        <begin position="7"/>
        <end position="24"/>
    </location>
</feature>